<evidence type="ECO:0000256" key="2">
    <source>
        <dbReference type="ARBA" id="ARBA00022649"/>
    </source>
</evidence>
<organism evidence="11 12">
    <name type="scientific">Limnothrix redekei LRLZ20PSL1</name>
    <dbReference type="NCBI Taxonomy" id="3112953"/>
    <lineage>
        <taxon>Bacteria</taxon>
        <taxon>Bacillati</taxon>
        <taxon>Cyanobacteriota</taxon>
        <taxon>Cyanophyceae</taxon>
        <taxon>Pseudanabaenales</taxon>
        <taxon>Pseudanabaenaceae</taxon>
        <taxon>Limnothrix</taxon>
    </lineage>
</organism>
<evidence type="ECO:0000256" key="7">
    <source>
        <dbReference type="ARBA" id="ARBA00022840"/>
    </source>
</evidence>
<dbReference type="PANTHER" id="PTHR33571">
    <property type="entry name" value="SSL8005 PROTEIN"/>
    <property type="match status" value="1"/>
</dbReference>
<keyword evidence="7" id="KW-0067">ATP-binding</keyword>
<evidence type="ECO:0000256" key="1">
    <source>
        <dbReference type="ARBA" id="ARBA00001946"/>
    </source>
</evidence>
<sequence length="118" mass="14085">MATDAISIQKIYDRLTITPEQLRDFCIRWQIAELAVFGSILRDDFRDRGDCISDIDLLYSLNQSSSHSLFDIMQMREELENLYHRKIDFVSKQGIRNSRNWLRRQEILNSEIILYAQR</sequence>
<evidence type="ECO:0000313" key="11">
    <source>
        <dbReference type="EMBL" id="MFG3819221.1"/>
    </source>
</evidence>
<evidence type="ECO:0000256" key="4">
    <source>
        <dbReference type="ARBA" id="ARBA00022695"/>
    </source>
</evidence>
<dbReference type="InterPro" id="IPR043519">
    <property type="entry name" value="NT_sf"/>
</dbReference>
<keyword evidence="2" id="KW-1277">Toxin-antitoxin system</keyword>
<evidence type="ECO:0000256" key="5">
    <source>
        <dbReference type="ARBA" id="ARBA00022723"/>
    </source>
</evidence>
<evidence type="ECO:0000259" key="10">
    <source>
        <dbReference type="Pfam" id="PF01909"/>
    </source>
</evidence>
<keyword evidence="12" id="KW-1185">Reference proteome</keyword>
<keyword evidence="6" id="KW-0547">Nucleotide-binding</keyword>
<evidence type="ECO:0000256" key="8">
    <source>
        <dbReference type="ARBA" id="ARBA00022842"/>
    </source>
</evidence>
<accession>A0ABW7CDL1</accession>
<protein>
    <submittedName>
        <fullName evidence="11">Nucleotidyltransferase domain-containing protein</fullName>
    </submittedName>
</protein>
<keyword evidence="8" id="KW-0460">Magnesium</keyword>
<comment type="similarity">
    <text evidence="9">Belongs to the MntA antitoxin family.</text>
</comment>
<keyword evidence="5" id="KW-0479">Metal-binding</keyword>
<dbReference type="EMBL" id="JAZAQF010000088">
    <property type="protein sequence ID" value="MFG3819221.1"/>
    <property type="molecule type" value="Genomic_DNA"/>
</dbReference>
<dbReference type="InterPro" id="IPR052038">
    <property type="entry name" value="Type-VII_TA_antitoxin"/>
</dbReference>
<proteinExistence type="inferred from homology"/>
<dbReference type="Proteomes" id="UP001604335">
    <property type="component" value="Unassembled WGS sequence"/>
</dbReference>
<feature type="domain" description="Polymerase nucleotidyl transferase" evidence="10">
    <location>
        <begin position="21"/>
        <end position="110"/>
    </location>
</feature>
<gene>
    <name evidence="11" type="ORF">VPK24_16370</name>
</gene>
<comment type="cofactor">
    <cofactor evidence="1">
        <name>Mg(2+)</name>
        <dbReference type="ChEBI" id="CHEBI:18420"/>
    </cofactor>
</comment>
<name>A0ABW7CDL1_9CYAN</name>
<evidence type="ECO:0000256" key="6">
    <source>
        <dbReference type="ARBA" id="ARBA00022741"/>
    </source>
</evidence>
<dbReference type="Pfam" id="PF01909">
    <property type="entry name" value="NTP_transf_2"/>
    <property type="match status" value="1"/>
</dbReference>
<dbReference type="CDD" id="cd05403">
    <property type="entry name" value="NT_KNTase_like"/>
    <property type="match status" value="1"/>
</dbReference>
<evidence type="ECO:0000256" key="3">
    <source>
        <dbReference type="ARBA" id="ARBA00022679"/>
    </source>
</evidence>
<reference evidence="12" key="1">
    <citation type="journal article" date="2024" name="Algal Res.">
        <title>Biochemical, toxicological and genomic investigation of a high-biomass producing Limnothrix strain isolated from Italian shallow drinking water reservoir.</title>
        <authorList>
            <person name="Simonazzi M."/>
            <person name="Shishido T.K."/>
            <person name="Delbaje E."/>
            <person name="Wahlsten M."/>
            <person name="Fewer D.P."/>
            <person name="Sivonen K."/>
            <person name="Pezzolesi L."/>
            <person name="Pistocchi R."/>
        </authorList>
    </citation>
    <scope>NUCLEOTIDE SEQUENCE [LARGE SCALE GENOMIC DNA]</scope>
    <source>
        <strain evidence="12">LRLZ20PSL1</strain>
    </source>
</reference>
<keyword evidence="3" id="KW-0808">Transferase</keyword>
<evidence type="ECO:0000313" key="12">
    <source>
        <dbReference type="Proteomes" id="UP001604335"/>
    </source>
</evidence>
<comment type="caution">
    <text evidence="11">The sequence shown here is derived from an EMBL/GenBank/DDBJ whole genome shotgun (WGS) entry which is preliminary data.</text>
</comment>
<keyword evidence="4" id="KW-0548">Nucleotidyltransferase</keyword>
<dbReference type="SUPFAM" id="SSF81301">
    <property type="entry name" value="Nucleotidyltransferase"/>
    <property type="match status" value="1"/>
</dbReference>
<evidence type="ECO:0000256" key="9">
    <source>
        <dbReference type="ARBA" id="ARBA00038276"/>
    </source>
</evidence>
<dbReference type="RefSeq" id="WP_393015014.1">
    <property type="nucleotide sequence ID" value="NZ_JAZAQF010000088.1"/>
</dbReference>
<dbReference type="InterPro" id="IPR002934">
    <property type="entry name" value="Polymerase_NTP_transf_dom"/>
</dbReference>
<dbReference type="PANTHER" id="PTHR33571:SF12">
    <property type="entry name" value="BSL3053 PROTEIN"/>
    <property type="match status" value="1"/>
</dbReference>
<dbReference type="Gene3D" id="3.30.460.10">
    <property type="entry name" value="Beta Polymerase, domain 2"/>
    <property type="match status" value="1"/>
</dbReference>